<dbReference type="Gene3D" id="3.90.180.10">
    <property type="entry name" value="Medium-chain alcohol dehydrogenases, catalytic domain"/>
    <property type="match status" value="1"/>
</dbReference>
<dbReference type="InterPro" id="IPR011032">
    <property type="entry name" value="GroES-like_sf"/>
</dbReference>
<evidence type="ECO:0000313" key="9">
    <source>
        <dbReference type="EMBL" id="UFP92945.1"/>
    </source>
</evidence>
<comment type="similarity">
    <text evidence="2 7">Belongs to the zinc-containing alcohol dehydrogenase family.</text>
</comment>
<evidence type="ECO:0000259" key="8">
    <source>
        <dbReference type="SMART" id="SM00829"/>
    </source>
</evidence>
<dbReference type="SUPFAM" id="SSF50129">
    <property type="entry name" value="GroES-like"/>
    <property type="match status" value="1"/>
</dbReference>
<evidence type="ECO:0000256" key="5">
    <source>
        <dbReference type="ARBA" id="ARBA00022833"/>
    </source>
</evidence>
<organism evidence="9 10">
    <name type="scientific">Gloeobacter morelensis MG652769</name>
    <dbReference type="NCBI Taxonomy" id="2781736"/>
    <lineage>
        <taxon>Bacteria</taxon>
        <taxon>Bacillati</taxon>
        <taxon>Cyanobacteriota</taxon>
        <taxon>Cyanophyceae</taxon>
        <taxon>Gloeobacterales</taxon>
        <taxon>Gloeobacteraceae</taxon>
        <taxon>Gloeobacter</taxon>
        <taxon>Gloeobacter morelensis</taxon>
    </lineage>
</organism>
<keyword evidence="4 7" id="KW-0479">Metal-binding</keyword>
<gene>
    <name evidence="9" type="ORF">ISF26_14085</name>
</gene>
<dbReference type="Proteomes" id="UP001054846">
    <property type="component" value="Chromosome"/>
</dbReference>
<dbReference type="SUPFAM" id="SSF51735">
    <property type="entry name" value="NAD(P)-binding Rossmann-fold domains"/>
    <property type="match status" value="1"/>
</dbReference>
<dbReference type="PANTHER" id="PTHR42940:SF7">
    <property type="entry name" value="ALCOHOL DEHYDROGENASE-LIKE N-TERMINAL DOMAIN-CONTAINING PROTEIN"/>
    <property type="match status" value="1"/>
</dbReference>
<dbReference type="InterPro" id="IPR013154">
    <property type="entry name" value="ADH-like_N"/>
</dbReference>
<dbReference type="PROSITE" id="PS00059">
    <property type="entry name" value="ADH_ZINC"/>
    <property type="match status" value="1"/>
</dbReference>
<dbReference type="Gene3D" id="3.40.50.720">
    <property type="entry name" value="NAD(P)-binding Rossmann-like Domain"/>
    <property type="match status" value="1"/>
</dbReference>
<dbReference type="Pfam" id="PF00107">
    <property type="entry name" value="ADH_zinc_N"/>
    <property type="match status" value="1"/>
</dbReference>
<dbReference type="Pfam" id="PF08240">
    <property type="entry name" value="ADH_N"/>
    <property type="match status" value="1"/>
</dbReference>
<feature type="domain" description="Enoyl reductase (ER)" evidence="8">
    <location>
        <begin position="11"/>
        <end position="328"/>
    </location>
</feature>
<evidence type="ECO:0000256" key="6">
    <source>
        <dbReference type="ARBA" id="ARBA00023002"/>
    </source>
</evidence>
<dbReference type="PANTHER" id="PTHR42940">
    <property type="entry name" value="ALCOHOL DEHYDROGENASE 1-RELATED"/>
    <property type="match status" value="1"/>
</dbReference>
<accession>A0ABY3PH29</accession>
<protein>
    <recommendedName>
        <fullName evidence="3">alcohol dehydrogenase</fullName>
        <ecNumber evidence="3">1.1.1.1</ecNumber>
    </recommendedName>
</protein>
<keyword evidence="5 7" id="KW-0862">Zinc</keyword>
<sequence length="330" mass="35367">MKAAVVPNLHGRWEIRDLPIPEPGISQVLIRIKASGLCYTDIHITEGAWPADSFPRTLGHEPVGEIVALGAGVHTRRLGDRVGVPWLQLACGRCEWCRRGKALFCKDQQGTGVQTQGGHAEYMLAQAEATVLLPDALAYEQAASLFCAGYTVWAGLRFADPKPHERVAVLGIGGLGHLAVQYGKAAGFETFAITHSPSKEKLVRSLGADGVFPSGAALRQAGGADVILACSNSYRATGEALQGLRPDGRLVLMGLPSDNQTLAVSGDLLVNRWRIIGSQQNGPEYLFEALDYAAKGKVKVVAETYSLDNINLAFDRVLSGDVRFRAVITP</sequence>
<reference evidence="9 10" key="1">
    <citation type="journal article" date="2021" name="Genome Biol. Evol.">
        <title>Complete Genome Sequencing of a Novel Gloeobacter Species from a Waterfall Cave in Mexico.</title>
        <authorList>
            <person name="Saw J.H."/>
            <person name="Cardona T."/>
            <person name="Montejano G."/>
        </authorList>
    </citation>
    <scope>NUCLEOTIDE SEQUENCE [LARGE SCALE GENOMIC DNA]</scope>
    <source>
        <strain evidence="9">MG652769</strain>
    </source>
</reference>
<dbReference type="RefSeq" id="WP_230839944.1">
    <property type="nucleotide sequence ID" value="NZ_CP063845.1"/>
</dbReference>
<evidence type="ECO:0000256" key="4">
    <source>
        <dbReference type="ARBA" id="ARBA00022723"/>
    </source>
</evidence>
<comment type="cofactor">
    <cofactor evidence="1 7">
        <name>Zn(2+)</name>
        <dbReference type="ChEBI" id="CHEBI:29105"/>
    </cofactor>
</comment>
<evidence type="ECO:0000256" key="1">
    <source>
        <dbReference type="ARBA" id="ARBA00001947"/>
    </source>
</evidence>
<dbReference type="EMBL" id="CP063845">
    <property type="protein sequence ID" value="UFP92945.1"/>
    <property type="molecule type" value="Genomic_DNA"/>
</dbReference>
<evidence type="ECO:0000256" key="3">
    <source>
        <dbReference type="ARBA" id="ARBA00013190"/>
    </source>
</evidence>
<proteinExistence type="inferred from homology"/>
<evidence type="ECO:0000313" key="10">
    <source>
        <dbReference type="Proteomes" id="UP001054846"/>
    </source>
</evidence>
<dbReference type="InterPro" id="IPR013149">
    <property type="entry name" value="ADH-like_C"/>
</dbReference>
<dbReference type="InterPro" id="IPR036291">
    <property type="entry name" value="NAD(P)-bd_dom_sf"/>
</dbReference>
<dbReference type="SMART" id="SM00829">
    <property type="entry name" value="PKS_ER"/>
    <property type="match status" value="1"/>
</dbReference>
<dbReference type="CDD" id="cd08245">
    <property type="entry name" value="CAD"/>
    <property type="match status" value="1"/>
</dbReference>
<keyword evidence="10" id="KW-1185">Reference proteome</keyword>
<evidence type="ECO:0000256" key="7">
    <source>
        <dbReference type="RuleBase" id="RU361277"/>
    </source>
</evidence>
<evidence type="ECO:0000256" key="2">
    <source>
        <dbReference type="ARBA" id="ARBA00008072"/>
    </source>
</evidence>
<name>A0ABY3PH29_9CYAN</name>
<dbReference type="InterPro" id="IPR002328">
    <property type="entry name" value="ADH_Zn_CS"/>
</dbReference>
<dbReference type="InterPro" id="IPR020843">
    <property type="entry name" value="ER"/>
</dbReference>
<dbReference type="EC" id="1.1.1.1" evidence="3"/>
<keyword evidence="6" id="KW-0560">Oxidoreductase</keyword>